<reference evidence="2" key="2">
    <citation type="submission" date="2018-10" db="EMBL/GenBank/DDBJ databases">
        <authorList>
            <person name="Wang Y."/>
            <person name="Wang J."/>
            <person name="Yang X."/>
            <person name="Wang Z."/>
            <person name="Huang Y."/>
        </authorList>
    </citation>
    <scope>NUCLEOTIDE SEQUENCE [LARGE SCALE GENOMIC DNA]</scope>
    <source>
        <strain evidence="2">J015</strain>
    </source>
</reference>
<name>A0A3B0FX11_PSEPS</name>
<gene>
    <name evidence="1" type="ORF">D7Z96_05080</name>
</gene>
<dbReference type="AlphaFoldDB" id="A0A3B0FX11"/>
<sequence length="115" mass="13625">MDANEKKQARAYIGKHIDVSKARLTDNEVVELREFIDRYDDYRGKTRTQTTEDDGWSSEGKYTFKRNFTHTFTDDIGIREEFEYSDDDGGHSKKTKEIKDARGILNFLHENRPWK</sequence>
<protein>
    <submittedName>
        <fullName evidence="1">Uncharacterized protein</fullName>
    </submittedName>
</protein>
<dbReference type="RefSeq" id="WP_120691780.1">
    <property type="nucleotide sequence ID" value="NZ_RBNH01000003.1"/>
</dbReference>
<organism evidence="1 2">
    <name type="scientific">Pseudarthrobacter phenanthrenivorans</name>
    <name type="common">Arthrobacter phenanthrenivorans</name>
    <dbReference type="NCBI Taxonomy" id="361575"/>
    <lineage>
        <taxon>Bacteria</taxon>
        <taxon>Bacillati</taxon>
        <taxon>Actinomycetota</taxon>
        <taxon>Actinomycetes</taxon>
        <taxon>Micrococcales</taxon>
        <taxon>Micrococcaceae</taxon>
        <taxon>Pseudarthrobacter</taxon>
    </lineage>
</organism>
<comment type="caution">
    <text evidence="1">The sequence shown here is derived from an EMBL/GenBank/DDBJ whole genome shotgun (WGS) entry which is preliminary data.</text>
</comment>
<evidence type="ECO:0000313" key="2">
    <source>
        <dbReference type="Proteomes" id="UP000273159"/>
    </source>
</evidence>
<dbReference type="EMBL" id="RBNH01000003">
    <property type="protein sequence ID" value="RKO26122.1"/>
    <property type="molecule type" value="Genomic_DNA"/>
</dbReference>
<accession>A0A3B0FX11</accession>
<dbReference type="Proteomes" id="UP000273159">
    <property type="component" value="Unassembled WGS sequence"/>
</dbReference>
<proteinExistence type="predicted"/>
<reference evidence="1 2" key="1">
    <citation type="submission" date="2018-10" db="EMBL/GenBank/DDBJ databases">
        <title>Genome-guide identification and characterization of bacteria that degrade polycyclic aromatic hydrocarbons and resist hexavalent chromium simultaneously.</title>
        <authorList>
            <person name="Feng H."/>
        </authorList>
    </citation>
    <scope>NUCLEOTIDE SEQUENCE [LARGE SCALE GENOMIC DNA]</scope>
    <source>
        <strain evidence="1 2">J015</strain>
    </source>
</reference>
<evidence type="ECO:0000313" key="1">
    <source>
        <dbReference type="EMBL" id="RKO26122.1"/>
    </source>
</evidence>